<keyword evidence="2 4" id="KW-0238">DNA-binding</keyword>
<dbReference type="InterPro" id="IPR001647">
    <property type="entry name" value="HTH_TetR"/>
</dbReference>
<evidence type="ECO:0000256" key="1">
    <source>
        <dbReference type="ARBA" id="ARBA00023015"/>
    </source>
</evidence>
<reference evidence="6 8" key="1">
    <citation type="journal article" date="2019" name="Emerg. Microbes Infect.">
        <title>Comprehensive subspecies identification of 175 nontuberculous mycobacteria species based on 7547 genomic profiles.</title>
        <authorList>
            <person name="Matsumoto Y."/>
            <person name="Kinjo T."/>
            <person name="Motooka D."/>
            <person name="Nabeya D."/>
            <person name="Jung N."/>
            <person name="Uechi K."/>
            <person name="Horii T."/>
            <person name="Iida T."/>
            <person name="Fujita J."/>
            <person name="Nakamura S."/>
        </authorList>
    </citation>
    <scope>NUCLEOTIDE SEQUENCE [LARGE SCALE GENOMIC DNA]</scope>
    <source>
        <strain evidence="6 8">JCM 12375</strain>
    </source>
</reference>
<dbReference type="InterPro" id="IPR050109">
    <property type="entry name" value="HTH-type_TetR-like_transc_reg"/>
</dbReference>
<dbReference type="PANTHER" id="PTHR30055:SF234">
    <property type="entry name" value="HTH-TYPE TRANSCRIPTIONAL REGULATOR BETI"/>
    <property type="match status" value="1"/>
</dbReference>
<evidence type="ECO:0000313" key="6">
    <source>
        <dbReference type="EMBL" id="BBX32191.1"/>
    </source>
</evidence>
<dbReference type="RefSeq" id="WP_036433337.1">
    <property type="nucleotide sequence ID" value="NZ_AP022567.1"/>
</dbReference>
<dbReference type="GO" id="GO:0000976">
    <property type="term" value="F:transcription cis-regulatory region binding"/>
    <property type="evidence" value="ECO:0007669"/>
    <property type="project" value="TreeGrafter"/>
</dbReference>
<keyword evidence="3" id="KW-0804">Transcription</keyword>
<evidence type="ECO:0000256" key="2">
    <source>
        <dbReference type="ARBA" id="ARBA00023125"/>
    </source>
</evidence>
<organism evidence="7 9">
    <name type="scientific">Mycolicibacterium mageritense</name>
    <name type="common">Mycobacterium mageritense</name>
    <dbReference type="NCBI Taxonomy" id="53462"/>
    <lineage>
        <taxon>Bacteria</taxon>
        <taxon>Bacillati</taxon>
        <taxon>Actinomycetota</taxon>
        <taxon>Actinomycetes</taxon>
        <taxon>Mycobacteriales</taxon>
        <taxon>Mycobacteriaceae</taxon>
        <taxon>Mycolicibacterium</taxon>
    </lineage>
</organism>
<dbReference type="PROSITE" id="PS50977">
    <property type="entry name" value="HTH_TETR_2"/>
    <property type="match status" value="1"/>
</dbReference>
<dbReference type="AlphaFoldDB" id="A0AAI8TUC8"/>
<dbReference type="EMBL" id="AP027452">
    <property type="protein sequence ID" value="BDY29129.1"/>
    <property type="molecule type" value="Genomic_DNA"/>
</dbReference>
<evidence type="ECO:0000259" key="5">
    <source>
        <dbReference type="PROSITE" id="PS50977"/>
    </source>
</evidence>
<dbReference type="SUPFAM" id="SSF48498">
    <property type="entry name" value="Tetracyclin repressor-like, C-terminal domain"/>
    <property type="match status" value="1"/>
</dbReference>
<evidence type="ECO:0000313" key="9">
    <source>
        <dbReference type="Proteomes" id="UP001241092"/>
    </source>
</evidence>
<dbReference type="InterPro" id="IPR009057">
    <property type="entry name" value="Homeodomain-like_sf"/>
</dbReference>
<sequence length="244" mass="26798">MPTAAEPTVVSGYEARWEQHNAERRGHILQAAVALLEESPPGAEISMVRIAERAGVAKSVMYRQFAGKDELERRVRSYVFDDFAGVLDAKLDVTNGSLREILTRTVAAVADWMLEHPRLDEFARRGPIFDGDGSLDAVSELKLRMTRQSEGIISAIAQTIGMDDTAFKTVPFAVVTMVEATLSAWIRGAAPQRSREEIVTHLADFAWYVLDGAARSIGLEISRDDELTAVIAALTTRQPSSPEL</sequence>
<evidence type="ECO:0000256" key="3">
    <source>
        <dbReference type="ARBA" id="ARBA00023163"/>
    </source>
</evidence>
<keyword evidence="8" id="KW-1185">Reference proteome</keyword>
<dbReference type="InterPro" id="IPR036271">
    <property type="entry name" value="Tet_transcr_reg_TetR-rel_C_sf"/>
</dbReference>
<accession>A0AAI8TUC8</accession>
<feature type="DNA-binding region" description="H-T-H motif" evidence="4">
    <location>
        <begin position="46"/>
        <end position="65"/>
    </location>
</feature>
<dbReference type="EMBL" id="AP022567">
    <property type="protein sequence ID" value="BBX32191.1"/>
    <property type="molecule type" value="Genomic_DNA"/>
</dbReference>
<protein>
    <submittedName>
        <fullName evidence="6">Transcriptional regulator, TetR family protein</fullName>
    </submittedName>
</protein>
<proteinExistence type="predicted"/>
<keyword evidence="1" id="KW-0805">Transcription regulation</keyword>
<dbReference type="GO" id="GO:0003700">
    <property type="term" value="F:DNA-binding transcription factor activity"/>
    <property type="evidence" value="ECO:0007669"/>
    <property type="project" value="TreeGrafter"/>
</dbReference>
<dbReference type="SUPFAM" id="SSF46689">
    <property type="entry name" value="Homeodomain-like"/>
    <property type="match status" value="1"/>
</dbReference>
<evidence type="ECO:0000313" key="8">
    <source>
        <dbReference type="Proteomes" id="UP000465622"/>
    </source>
</evidence>
<reference evidence="7" key="3">
    <citation type="submission" date="2023-03" db="EMBL/GenBank/DDBJ databases">
        <title>Draft genome sequence of a Mycolicibacterium mageritense strain H4_3_1 isolated from a hybrid biological-inorganic system reactor.</title>
        <authorList>
            <person name="Feng X."/>
            <person name="Kazama D."/>
            <person name="Sato K."/>
            <person name="Kobayashi H."/>
        </authorList>
    </citation>
    <scope>NUCLEOTIDE SEQUENCE</scope>
    <source>
        <strain evidence="7">H4_3_1</strain>
    </source>
</reference>
<dbReference type="Proteomes" id="UP000465622">
    <property type="component" value="Chromosome"/>
</dbReference>
<evidence type="ECO:0000256" key="4">
    <source>
        <dbReference type="PROSITE-ProRule" id="PRU00335"/>
    </source>
</evidence>
<dbReference type="Pfam" id="PF00440">
    <property type="entry name" value="TetR_N"/>
    <property type="match status" value="1"/>
</dbReference>
<reference evidence="6" key="2">
    <citation type="submission" date="2020-02" db="EMBL/GenBank/DDBJ databases">
        <authorList>
            <person name="Matsumoto Y."/>
            <person name="Motooka D."/>
            <person name="Nakamura S."/>
        </authorList>
    </citation>
    <scope>NUCLEOTIDE SEQUENCE</scope>
    <source>
        <strain evidence="6">JCM 12375</strain>
    </source>
</reference>
<dbReference type="Proteomes" id="UP001241092">
    <property type="component" value="Chromosome"/>
</dbReference>
<dbReference type="PANTHER" id="PTHR30055">
    <property type="entry name" value="HTH-TYPE TRANSCRIPTIONAL REGULATOR RUTR"/>
    <property type="match status" value="1"/>
</dbReference>
<name>A0AAI8TUC8_MYCME</name>
<evidence type="ECO:0000313" key="7">
    <source>
        <dbReference type="EMBL" id="BDY29129.1"/>
    </source>
</evidence>
<dbReference type="Gene3D" id="1.10.357.10">
    <property type="entry name" value="Tetracycline Repressor, domain 2"/>
    <property type="match status" value="1"/>
</dbReference>
<feature type="domain" description="HTH tetR-type" evidence="5">
    <location>
        <begin position="22"/>
        <end position="83"/>
    </location>
</feature>
<gene>
    <name evidence="7" type="ORF">hbim_03065</name>
    <name evidence="6" type="ORF">MMAGJ_14730</name>
</gene>